<reference evidence="9 10" key="1">
    <citation type="submission" date="2019-07" db="EMBL/GenBank/DDBJ databases">
        <title>Whole genome shotgun sequence of Oceanithermus desulfurans NBRC 100063.</title>
        <authorList>
            <person name="Hosoyama A."/>
            <person name="Uohara A."/>
            <person name="Ohji S."/>
            <person name="Ichikawa N."/>
        </authorList>
    </citation>
    <scope>NUCLEOTIDE SEQUENCE [LARGE SCALE GENOMIC DNA]</scope>
    <source>
        <strain evidence="9 10">NBRC 100063</strain>
    </source>
</reference>
<keyword evidence="4 7" id="KW-0812">Transmembrane</keyword>
<comment type="subcellular location">
    <subcellularLocation>
        <location evidence="1 7">Cell membrane</location>
        <topology evidence="1 7">Multi-pass membrane protein</topology>
    </subcellularLocation>
</comment>
<keyword evidence="2 7" id="KW-0813">Transport</keyword>
<feature type="transmembrane region" description="Helical" evidence="7">
    <location>
        <begin position="208"/>
        <end position="227"/>
    </location>
</feature>
<dbReference type="InterPro" id="IPR035906">
    <property type="entry name" value="MetI-like_sf"/>
</dbReference>
<dbReference type="Pfam" id="PF19300">
    <property type="entry name" value="BPD_transp_1_N"/>
    <property type="match status" value="1"/>
</dbReference>
<evidence type="ECO:0000256" key="1">
    <source>
        <dbReference type="ARBA" id="ARBA00004651"/>
    </source>
</evidence>
<evidence type="ECO:0000256" key="2">
    <source>
        <dbReference type="ARBA" id="ARBA00022448"/>
    </source>
</evidence>
<feature type="transmembrane region" description="Helical" evidence="7">
    <location>
        <begin position="12"/>
        <end position="30"/>
    </location>
</feature>
<feature type="transmembrane region" description="Helical" evidence="7">
    <location>
        <begin position="308"/>
        <end position="334"/>
    </location>
</feature>
<evidence type="ECO:0000256" key="7">
    <source>
        <dbReference type="RuleBase" id="RU363032"/>
    </source>
</evidence>
<evidence type="ECO:0000259" key="8">
    <source>
        <dbReference type="PROSITE" id="PS50928"/>
    </source>
</evidence>
<dbReference type="InterPro" id="IPR000515">
    <property type="entry name" value="MetI-like"/>
</dbReference>
<keyword evidence="5 7" id="KW-1133">Transmembrane helix</keyword>
<keyword evidence="3" id="KW-1003">Cell membrane</keyword>
<dbReference type="RefSeq" id="WP_147147401.1">
    <property type="nucleotide sequence ID" value="NZ_BJXN01000009.1"/>
</dbReference>
<dbReference type="PANTHER" id="PTHR43163">
    <property type="entry name" value="DIPEPTIDE TRANSPORT SYSTEM PERMEASE PROTEIN DPPB-RELATED"/>
    <property type="match status" value="1"/>
</dbReference>
<dbReference type="Gene3D" id="1.10.3720.10">
    <property type="entry name" value="MetI-like"/>
    <property type="match status" value="1"/>
</dbReference>
<dbReference type="CDD" id="cd06261">
    <property type="entry name" value="TM_PBP2"/>
    <property type="match status" value="1"/>
</dbReference>
<dbReference type="PROSITE" id="PS50928">
    <property type="entry name" value="ABC_TM1"/>
    <property type="match status" value="1"/>
</dbReference>
<dbReference type="GO" id="GO:0005886">
    <property type="term" value="C:plasma membrane"/>
    <property type="evidence" value="ECO:0007669"/>
    <property type="project" value="UniProtKB-SubCell"/>
</dbReference>
<evidence type="ECO:0000313" key="9">
    <source>
        <dbReference type="EMBL" id="GEM90023.1"/>
    </source>
</evidence>
<proteinExistence type="inferred from homology"/>
<dbReference type="SUPFAM" id="SSF161098">
    <property type="entry name" value="MetI-like"/>
    <property type="match status" value="1"/>
</dbReference>
<feature type="transmembrane region" description="Helical" evidence="7">
    <location>
        <begin position="262"/>
        <end position="288"/>
    </location>
</feature>
<name>A0A511RK59_9DEIN</name>
<feature type="domain" description="ABC transmembrane type-1" evidence="8">
    <location>
        <begin position="96"/>
        <end position="331"/>
    </location>
</feature>
<comment type="similarity">
    <text evidence="7">Belongs to the binding-protein-dependent transport system permease family.</text>
</comment>
<dbReference type="InterPro" id="IPR045621">
    <property type="entry name" value="BPD_transp_1_N"/>
</dbReference>
<dbReference type="GO" id="GO:0071916">
    <property type="term" value="F:dipeptide transmembrane transporter activity"/>
    <property type="evidence" value="ECO:0007669"/>
    <property type="project" value="TreeGrafter"/>
</dbReference>
<dbReference type="PANTHER" id="PTHR43163:SF6">
    <property type="entry name" value="DIPEPTIDE TRANSPORT SYSTEM PERMEASE PROTEIN DPPB-RELATED"/>
    <property type="match status" value="1"/>
</dbReference>
<dbReference type="Proteomes" id="UP000321827">
    <property type="component" value="Unassembled WGS sequence"/>
</dbReference>
<evidence type="ECO:0000313" key="10">
    <source>
        <dbReference type="Proteomes" id="UP000321827"/>
    </source>
</evidence>
<evidence type="ECO:0000256" key="5">
    <source>
        <dbReference type="ARBA" id="ARBA00022989"/>
    </source>
</evidence>
<evidence type="ECO:0000256" key="4">
    <source>
        <dbReference type="ARBA" id="ARBA00022692"/>
    </source>
</evidence>
<dbReference type="OrthoDB" id="29805at2"/>
<comment type="caution">
    <text evidence="9">The sequence shown here is derived from an EMBL/GenBank/DDBJ whole genome shotgun (WGS) entry which is preliminary data.</text>
</comment>
<evidence type="ECO:0000256" key="3">
    <source>
        <dbReference type="ARBA" id="ARBA00022475"/>
    </source>
</evidence>
<feature type="transmembrane region" description="Helical" evidence="7">
    <location>
        <begin position="135"/>
        <end position="157"/>
    </location>
</feature>
<organism evidence="9 10">
    <name type="scientific">Oceanithermus desulfurans NBRC 100063</name>
    <dbReference type="NCBI Taxonomy" id="1227550"/>
    <lineage>
        <taxon>Bacteria</taxon>
        <taxon>Thermotogati</taxon>
        <taxon>Deinococcota</taxon>
        <taxon>Deinococci</taxon>
        <taxon>Thermales</taxon>
        <taxon>Thermaceae</taxon>
        <taxon>Oceanithermus</taxon>
    </lineage>
</organism>
<dbReference type="EMBL" id="BJXN01000009">
    <property type="protein sequence ID" value="GEM90023.1"/>
    <property type="molecule type" value="Genomic_DNA"/>
</dbReference>
<gene>
    <name evidence="9" type="ORF">ODE01S_14570</name>
</gene>
<protein>
    <submittedName>
        <fullName evidence="9">Peptide ABC transporter permease</fullName>
    </submittedName>
</protein>
<dbReference type="Pfam" id="PF00528">
    <property type="entry name" value="BPD_transp_1"/>
    <property type="match status" value="1"/>
</dbReference>
<keyword evidence="6 7" id="KW-0472">Membrane</keyword>
<evidence type="ECO:0000256" key="6">
    <source>
        <dbReference type="ARBA" id="ARBA00023136"/>
    </source>
</evidence>
<accession>A0A511RK59</accession>
<sequence>MFNYIARRLLQIPVVLFVLSLIIMGLMQLLSPEQRAAAFVTSDKQIENLDLIIEKYHLREGFVVQYKLWAGEVLRGNLGFSRISKEPVLTTIRKRFPASMELALAAFVPIVLVGVWLGTQAATHRDSLLDQALRVVAIVGWSLPTFVVAIWLVAWIYGGLGWFGIGRLPSSLLIELAAGDFRRYTGLFTVDGLLNGRPDITLEALKRLVLPATALVIVVSAGIMRVMRSSMLDELGKDYVRTARAKGLAEKAVVYKHARRNALIPVITMAGPMLGRMIGGIVVIELIFNFPGLGEWAAKAALQLDVTTLLAFVMLIGLIMATANLLVDVAYVIVDPRIRYE</sequence>
<dbReference type="AlphaFoldDB" id="A0A511RK59"/>
<feature type="transmembrane region" description="Helical" evidence="7">
    <location>
        <begin position="102"/>
        <end position="123"/>
    </location>
</feature>